<evidence type="ECO:0000313" key="3">
    <source>
        <dbReference type="Proteomes" id="UP000063699"/>
    </source>
</evidence>
<name>A0A0N9HX16_9PSEU</name>
<keyword evidence="3" id="KW-1185">Reference proteome</keyword>
<dbReference type="RefSeq" id="WP_054289647.1">
    <property type="nucleotide sequence ID" value="NZ_CP012752.1"/>
</dbReference>
<dbReference type="InterPro" id="IPR036410">
    <property type="entry name" value="HSP_DnaJ_Cys-rich_dom_sf"/>
</dbReference>
<dbReference type="EMBL" id="CP012752">
    <property type="protein sequence ID" value="ALG07737.1"/>
    <property type="molecule type" value="Genomic_DNA"/>
</dbReference>
<gene>
    <name evidence="1" type="ORF">AOZ06_12865</name>
    <name evidence="2" type="ORF">AOZ06_13185</name>
</gene>
<dbReference type="KEGG" id="kphy:AOZ06_13185"/>
<dbReference type="Proteomes" id="UP000063699">
    <property type="component" value="Chromosome"/>
</dbReference>
<dbReference type="SUPFAM" id="SSF57938">
    <property type="entry name" value="DnaJ/Hsp40 cysteine-rich domain"/>
    <property type="match status" value="1"/>
</dbReference>
<dbReference type="Gene3D" id="6.20.20.10">
    <property type="match status" value="1"/>
</dbReference>
<dbReference type="AlphaFoldDB" id="A0A0N9HX16"/>
<organism evidence="2 3">
    <name type="scientific">Kibdelosporangium phytohabitans</name>
    <dbReference type="NCBI Taxonomy" id="860235"/>
    <lineage>
        <taxon>Bacteria</taxon>
        <taxon>Bacillati</taxon>
        <taxon>Actinomycetota</taxon>
        <taxon>Actinomycetes</taxon>
        <taxon>Pseudonocardiales</taxon>
        <taxon>Pseudonocardiaceae</taxon>
        <taxon>Kibdelosporangium</taxon>
    </lineage>
</organism>
<dbReference type="EMBL" id="CP012752">
    <property type="protein sequence ID" value="ALG07681.1"/>
    <property type="molecule type" value="Genomic_DNA"/>
</dbReference>
<sequence length="80" mass="8512">MSTQPCGTCDGNGKIYDWTRSGDPCPECDGRGFTFAGKVHMKAYNVKQNSGCSISLLGLAAGTWELVYAAAELVSMVTRS</sequence>
<reference evidence="2 3" key="1">
    <citation type="submission" date="2015-07" db="EMBL/GenBank/DDBJ databases">
        <title>Genome sequencing of Kibdelosporangium phytohabitans.</title>
        <authorList>
            <person name="Qin S."/>
            <person name="Xing K."/>
        </authorList>
    </citation>
    <scope>NUCLEOTIDE SEQUENCE [LARGE SCALE GENOMIC DNA]</scope>
    <source>
        <strain evidence="2 3">KLBMP1111</strain>
    </source>
</reference>
<protein>
    <submittedName>
        <fullName evidence="2">Uncharacterized protein</fullName>
    </submittedName>
</protein>
<proteinExistence type="predicted"/>
<dbReference type="STRING" id="860235.AOZ06_12865"/>
<accession>A0A0N9HX16</accession>
<dbReference type="KEGG" id="kphy:AOZ06_12865"/>
<evidence type="ECO:0000313" key="2">
    <source>
        <dbReference type="EMBL" id="ALG07737.1"/>
    </source>
</evidence>
<evidence type="ECO:0000313" key="1">
    <source>
        <dbReference type="EMBL" id="ALG07681.1"/>
    </source>
</evidence>